<protein>
    <recommendedName>
        <fullName evidence="3">LINE-1 type transposase domain-containing protein 1</fullName>
    </recommendedName>
</protein>
<dbReference type="EMBL" id="SRLO01000011">
    <property type="protein sequence ID" value="TNN87320.1"/>
    <property type="molecule type" value="Genomic_DNA"/>
</dbReference>
<comment type="caution">
    <text evidence="1">The sequence shown here is derived from an EMBL/GenBank/DDBJ whole genome shotgun (WGS) entry which is preliminary data.</text>
</comment>
<sequence>MKQSKPSSRGKVRKKDGELELAHGLAEATEVQARDDGILAAIHALRKNFSAQLKEVITSNHEIKEALKSFSERLGGAASCISSAEDQLNNLASVSATTQRKMLALARSMETLENRQRCLNVRPVGLPENAERGDLVSFLNRWLPDLLGKESFPTPPSIDQAFRWLADRDRVMKSARKKKTLQFVENRVMLFPDLSAEIQQQFDHVKTRLHNLDIEFGSQFPAKMRIYHKGKMLTFLTPSDVEVFIREIETERSQTERDGDVSE</sequence>
<gene>
    <name evidence="1" type="ORF">EYF80_002522</name>
</gene>
<dbReference type="Proteomes" id="UP000314294">
    <property type="component" value="Unassembled WGS sequence"/>
</dbReference>
<organism evidence="1 2">
    <name type="scientific">Liparis tanakae</name>
    <name type="common">Tanaka's snailfish</name>
    <dbReference type="NCBI Taxonomy" id="230148"/>
    <lineage>
        <taxon>Eukaryota</taxon>
        <taxon>Metazoa</taxon>
        <taxon>Chordata</taxon>
        <taxon>Craniata</taxon>
        <taxon>Vertebrata</taxon>
        <taxon>Euteleostomi</taxon>
        <taxon>Actinopterygii</taxon>
        <taxon>Neopterygii</taxon>
        <taxon>Teleostei</taxon>
        <taxon>Neoteleostei</taxon>
        <taxon>Acanthomorphata</taxon>
        <taxon>Eupercaria</taxon>
        <taxon>Perciformes</taxon>
        <taxon>Cottioidei</taxon>
        <taxon>Cottales</taxon>
        <taxon>Liparidae</taxon>
        <taxon>Liparis</taxon>
    </lineage>
</organism>
<dbReference type="InterPro" id="IPR042566">
    <property type="entry name" value="L1_C"/>
</dbReference>
<proteinExistence type="predicted"/>
<dbReference type="Gene3D" id="3.30.70.1820">
    <property type="entry name" value="L1 transposable element, RRM domain"/>
    <property type="match status" value="1"/>
</dbReference>
<dbReference type="AlphaFoldDB" id="A0A4Z2JB38"/>
<dbReference type="PANTHER" id="PTHR11505">
    <property type="entry name" value="L1 TRANSPOSABLE ELEMENT-RELATED"/>
    <property type="match status" value="1"/>
</dbReference>
<dbReference type="InterPro" id="IPR004244">
    <property type="entry name" value="Transposase_22"/>
</dbReference>
<keyword evidence="2" id="KW-1185">Reference proteome</keyword>
<evidence type="ECO:0000313" key="2">
    <source>
        <dbReference type="Proteomes" id="UP000314294"/>
    </source>
</evidence>
<evidence type="ECO:0008006" key="3">
    <source>
        <dbReference type="Google" id="ProtNLM"/>
    </source>
</evidence>
<name>A0A4Z2JB38_9TELE</name>
<accession>A0A4Z2JB38</accession>
<evidence type="ECO:0000313" key="1">
    <source>
        <dbReference type="EMBL" id="TNN87320.1"/>
    </source>
</evidence>
<reference evidence="1 2" key="1">
    <citation type="submission" date="2019-03" db="EMBL/GenBank/DDBJ databases">
        <title>First draft genome of Liparis tanakae, snailfish: a comprehensive survey of snailfish specific genes.</title>
        <authorList>
            <person name="Kim W."/>
            <person name="Song I."/>
            <person name="Jeong J.-H."/>
            <person name="Kim D."/>
            <person name="Kim S."/>
            <person name="Ryu S."/>
            <person name="Song J.Y."/>
            <person name="Lee S.K."/>
        </authorList>
    </citation>
    <scope>NUCLEOTIDE SEQUENCE [LARGE SCALE GENOMIC DNA]</scope>
    <source>
        <tissue evidence="1">Muscle</tissue>
    </source>
</reference>
<dbReference type="Gene3D" id="3.30.250.20">
    <property type="entry name" value="L1 transposable element, C-terminal domain"/>
    <property type="match status" value="1"/>
</dbReference>
<dbReference type="OrthoDB" id="10059413at2759"/>